<dbReference type="Pfam" id="PF01206">
    <property type="entry name" value="TusA"/>
    <property type="match status" value="1"/>
</dbReference>
<name>A0A1H8G441_9FIRM</name>
<dbReference type="InterPro" id="IPR001455">
    <property type="entry name" value="TusA-like"/>
</dbReference>
<dbReference type="CDD" id="cd00291">
    <property type="entry name" value="SirA_YedF_YeeD"/>
    <property type="match status" value="1"/>
</dbReference>
<reference evidence="2 3" key="1">
    <citation type="submission" date="2016-10" db="EMBL/GenBank/DDBJ databases">
        <authorList>
            <person name="de Groot N.N."/>
        </authorList>
    </citation>
    <scope>NUCLEOTIDE SEQUENCE [LARGE SCALE GENOMIC DNA]</scope>
    <source>
        <strain evidence="2 3">Calf135</strain>
    </source>
</reference>
<evidence type="ECO:0000259" key="1">
    <source>
        <dbReference type="Pfam" id="PF01206"/>
    </source>
</evidence>
<dbReference type="OrthoDB" id="9797352at2"/>
<organism evidence="2 3">
    <name type="scientific">Peptostreptococcus russellii</name>
    <dbReference type="NCBI Taxonomy" id="215200"/>
    <lineage>
        <taxon>Bacteria</taxon>
        <taxon>Bacillati</taxon>
        <taxon>Bacillota</taxon>
        <taxon>Clostridia</taxon>
        <taxon>Peptostreptococcales</taxon>
        <taxon>Peptostreptococcaceae</taxon>
        <taxon>Peptostreptococcus</taxon>
    </lineage>
</organism>
<gene>
    <name evidence="2" type="ORF">SAMN05216454_10331</name>
</gene>
<proteinExistence type="predicted"/>
<dbReference type="STRING" id="215200.SAMN05216454_10331"/>
<accession>A0A1H8G441</accession>
<keyword evidence="3" id="KW-1185">Reference proteome</keyword>
<dbReference type="EMBL" id="FODF01000003">
    <property type="protein sequence ID" value="SEN38058.1"/>
    <property type="molecule type" value="Genomic_DNA"/>
</dbReference>
<dbReference type="InterPro" id="IPR036868">
    <property type="entry name" value="TusA-like_sf"/>
</dbReference>
<evidence type="ECO:0000313" key="2">
    <source>
        <dbReference type="EMBL" id="SEN38058.1"/>
    </source>
</evidence>
<dbReference type="Gene3D" id="3.30.110.40">
    <property type="entry name" value="TusA-like domain"/>
    <property type="match status" value="1"/>
</dbReference>
<dbReference type="RefSeq" id="WP_091974424.1">
    <property type="nucleotide sequence ID" value="NZ_FODF01000003.1"/>
</dbReference>
<dbReference type="SUPFAM" id="SSF64307">
    <property type="entry name" value="SirA-like"/>
    <property type="match status" value="1"/>
</dbReference>
<dbReference type="AlphaFoldDB" id="A0A1H8G441"/>
<protein>
    <submittedName>
        <fullName evidence="2">tRNA 2-thiouridine synthesizing protein A</fullName>
    </submittedName>
</protein>
<dbReference type="Proteomes" id="UP000199512">
    <property type="component" value="Unassembled WGS sequence"/>
</dbReference>
<feature type="domain" description="UPF0033" evidence="1">
    <location>
        <begin position="2"/>
        <end position="68"/>
    </location>
</feature>
<sequence>MIEVDVRGLSCPEPVMRVKEAIESNANEELKIFANEAHTVKNIIKYCEKVGKEVHTEEVGLEYELTVK</sequence>
<evidence type="ECO:0000313" key="3">
    <source>
        <dbReference type="Proteomes" id="UP000199512"/>
    </source>
</evidence>